<reference evidence="8 9" key="1">
    <citation type="journal article" date="2018" name="Genome Announc.">
        <title>Genome Sequence of Geothermobacter sp. HR-1 Iron Reducer from the Loihi Seamount.</title>
        <authorList>
            <person name="Smith H."/>
            <person name="Abuyen K."/>
            <person name="Tremblay J."/>
            <person name="Savalia P."/>
            <person name="Perez-Rodriguez I."/>
            <person name="Emerson D."/>
            <person name="Tully B."/>
            <person name="Amend J."/>
        </authorList>
    </citation>
    <scope>NUCLEOTIDE SEQUENCE [LARGE SCALE GENOMIC DNA]</scope>
    <source>
        <strain evidence="8 9">HR-1</strain>
    </source>
</reference>
<feature type="binding site" evidence="5">
    <location>
        <position position="290"/>
    </location>
    <ligand>
        <name>S-adenosyl-L-methionine</name>
        <dbReference type="ChEBI" id="CHEBI:59789"/>
    </ligand>
</feature>
<keyword evidence="4 5" id="KW-0949">S-adenosyl-L-methionine</keyword>
<accession>A0A2K2HD40</accession>
<keyword evidence="2 5" id="KW-0489">Methyltransferase</keyword>
<dbReference type="AlphaFoldDB" id="A0A2K2HD40"/>
<proteinExistence type="inferred from homology"/>
<feature type="active site" description="Nucleophile" evidence="5">
    <location>
        <position position="382"/>
    </location>
</feature>
<dbReference type="PROSITE" id="PS50926">
    <property type="entry name" value="TRAM"/>
    <property type="match status" value="1"/>
</dbReference>
<feature type="domain" description="TRAM" evidence="7">
    <location>
        <begin position="1"/>
        <end position="53"/>
    </location>
</feature>
<evidence type="ECO:0000313" key="8">
    <source>
        <dbReference type="EMBL" id="PNU21194.1"/>
    </source>
</evidence>
<evidence type="ECO:0000256" key="4">
    <source>
        <dbReference type="ARBA" id="ARBA00022691"/>
    </source>
</evidence>
<dbReference type="InterPro" id="IPR010280">
    <property type="entry name" value="U5_MeTrfase_fam"/>
</dbReference>
<organism evidence="8 9">
    <name type="scientific">Geothermobacter hydrogeniphilus</name>
    <dbReference type="NCBI Taxonomy" id="1969733"/>
    <lineage>
        <taxon>Bacteria</taxon>
        <taxon>Pseudomonadati</taxon>
        <taxon>Thermodesulfobacteriota</taxon>
        <taxon>Desulfuromonadia</taxon>
        <taxon>Desulfuromonadales</taxon>
        <taxon>Geothermobacteraceae</taxon>
        <taxon>Geothermobacter</taxon>
    </lineage>
</organism>
<gene>
    <name evidence="8" type="ORF">C2E25_03935</name>
</gene>
<dbReference type="PANTHER" id="PTHR11061">
    <property type="entry name" value="RNA M5U METHYLTRANSFERASE"/>
    <property type="match status" value="1"/>
</dbReference>
<evidence type="ECO:0000256" key="2">
    <source>
        <dbReference type="ARBA" id="ARBA00022603"/>
    </source>
</evidence>
<evidence type="ECO:0000256" key="5">
    <source>
        <dbReference type="PROSITE-ProRule" id="PRU01024"/>
    </source>
</evidence>
<name>A0A2K2HD40_9BACT</name>
<keyword evidence="1" id="KW-0411">Iron-sulfur</keyword>
<dbReference type="Proteomes" id="UP000236340">
    <property type="component" value="Unassembled WGS sequence"/>
</dbReference>
<evidence type="ECO:0000256" key="3">
    <source>
        <dbReference type="ARBA" id="ARBA00022679"/>
    </source>
</evidence>
<feature type="binding site" evidence="5">
    <location>
        <position position="311"/>
    </location>
    <ligand>
        <name>S-adenosyl-L-methionine</name>
        <dbReference type="ChEBI" id="CHEBI:59789"/>
    </ligand>
</feature>
<dbReference type="GO" id="GO:0051539">
    <property type="term" value="F:4 iron, 4 sulfur cluster binding"/>
    <property type="evidence" value="ECO:0007669"/>
    <property type="project" value="UniProtKB-KW"/>
</dbReference>
<dbReference type="InterPro" id="IPR002792">
    <property type="entry name" value="TRAM_dom"/>
</dbReference>
<dbReference type="InterPro" id="IPR029063">
    <property type="entry name" value="SAM-dependent_MTases_sf"/>
</dbReference>
<sequence length="425" mass="47449">MIEVRIESLAFGGDGVGRHQGQAVFIPLTTPGDLVRCRVTERRRRYLRGELVELLEAGEGRCRPRCPVFGRCGGCHWQHLDEQTQQHWKERLFSDILRRQLRRDALPLQPLLAARQAWNYRSRVQFKCHALKEGIAIGFYRRGSHFVEAVDHCPIAAEAVNRVLPWLRDLLPRVPRPDRVPQVDVGCDDHDRLRLVVHDIAPAGAGAGPRLRAAAEDAGWALFSQSGRKQTLRQLVGPPDLEIRVDDPPLRLGYGPGGFAQVHLEQNRQLVAAALEMLRLQGDERVLDLFCGMGNLSLPLARRVARIDGVEAHAPSIEQARKNAAVNGIGNAAFFVADAARFLRQADTTYDLVVLDPPRGGAREVTRALLSHRPRRILYISCDPMTLARDLNPLLGQGYRLLSARAADLFPQTYHLESLSLIEAG</sequence>
<dbReference type="CDD" id="cd02440">
    <property type="entry name" value="AdoMet_MTases"/>
    <property type="match status" value="1"/>
</dbReference>
<dbReference type="PROSITE" id="PS01230">
    <property type="entry name" value="TRMA_1"/>
    <property type="match status" value="1"/>
</dbReference>
<keyword evidence="3 5" id="KW-0808">Transferase</keyword>
<dbReference type="Pfam" id="PF05958">
    <property type="entry name" value="tRNA_U5-meth_tr"/>
    <property type="match status" value="1"/>
</dbReference>
<dbReference type="PROSITE" id="PS51687">
    <property type="entry name" value="SAM_MT_RNA_M5U"/>
    <property type="match status" value="1"/>
</dbReference>
<dbReference type="GO" id="GO:0070475">
    <property type="term" value="P:rRNA base methylation"/>
    <property type="evidence" value="ECO:0007669"/>
    <property type="project" value="TreeGrafter"/>
</dbReference>
<keyword evidence="1" id="KW-0479">Metal-binding</keyword>
<protein>
    <submittedName>
        <fullName evidence="8">RNA methyltransferase</fullName>
    </submittedName>
</protein>
<dbReference type="Gene3D" id="3.40.50.150">
    <property type="entry name" value="Vaccinia Virus protein VP39"/>
    <property type="match status" value="1"/>
</dbReference>
<dbReference type="OrthoDB" id="9804590at2"/>
<dbReference type="GO" id="GO:0070041">
    <property type="term" value="F:rRNA (uridine-C5-)-methyltransferase activity"/>
    <property type="evidence" value="ECO:0007669"/>
    <property type="project" value="TreeGrafter"/>
</dbReference>
<feature type="binding site" evidence="5">
    <location>
        <position position="261"/>
    </location>
    <ligand>
        <name>S-adenosyl-L-methionine</name>
        <dbReference type="ChEBI" id="CHEBI:59789"/>
    </ligand>
</feature>
<dbReference type="Gene3D" id="2.40.50.1070">
    <property type="match status" value="1"/>
</dbReference>
<keyword evidence="1" id="KW-0004">4Fe-4S</keyword>
<dbReference type="PANTHER" id="PTHR11061:SF49">
    <property type="entry name" value="23S RRNA (URACIL(1939)-C(5))-METHYLTRANSFERASE RLMD"/>
    <property type="match status" value="1"/>
</dbReference>
<dbReference type="SUPFAM" id="SSF53335">
    <property type="entry name" value="S-adenosyl-L-methionine-dependent methyltransferases"/>
    <property type="match status" value="1"/>
</dbReference>
<dbReference type="InterPro" id="IPR012340">
    <property type="entry name" value="NA-bd_OB-fold"/>
</dbReference>
<comment type="caution">
    <text evidence="8">The sequence shown here is derived from an EMBL/GenBank/DDBJ whole genome shotgun (WGS) entry which is preliminary data.</text>
</comment>
<feature type="active site" evidence="6">
    <location>
        <position position="382"/>
    </location>
</feature>
<keyword evidence="1" id="KW-0408">Iron</keyword>
<comment type="similarity">
    <text evidence="5">Belongs to the class I-like SAM-binding methyltransferase superfamily. RNA M5U methyltransferase family.</text>
</comment>
<dbReference type="Pfam" id="PF01938">
    <property type="entry name" value="TRAM"/>
    <property type="match status" value="1"/>
</dbReference>
<dbReference type="Gene3D" id="2.40.50.140">
    <property type="entry name" value="Nucleic acid-binding proteins"/>
    <property type="match status" value="1"/>
</dbReference>
<dbReference type="RefSeq" id="WP_103114486.1">
    <property type="nucleotide sequence ID" value="NZ_PPFX01000005.1"/>
</dbReference>
<evidence type="ECO:0000259" key="7">
    <source>
        <dbReference type="PROSITE" id="PS50926"/>
    </source>
</evidence>
<evidence type="ECO:0000256" key="6">
    <source>
        <dbReference type="PROSITE-ProRule" id="PRU10015"/>
    </source>
</evidence>
<dbReference type="InterPro" id="IPR030390">
    <property type="entry name" value="MeTrfase_TrmA_AS"/>
</dbReference>
<dbReference type="SUPFAM" id="SSF50249">
    <property type="entry name" value="Nucleic acid-binding proteins"/>
    <property type="match status" value="1"/>
</dbReference>
<feature type="binding site" evidence="5">
    <location>
        <position position="356"/>
    </location>
    <ligand>
        <name>S-adenosyl-L-methionine</name>
        <dbReference type="ChEBI" id="CHEBI:59789"/>
    </ligand>
</feature>
<evidence type="ECO:0000256" key="1">
    <source>
        <dbReference type="ARBA" id="ARBA00022485"/>
    </source>
</evidence>
<evidence type="ECO:0000313" key="9">
    <source>
        <dbReference type="Proteomes" id="UP000236340"/>
    </source>
</evidence>
<dbReference type="EMBL" id="PPFX01000005">
    <property type="protein sequence ID" value="PNU21194.1"/>
    <property type="molecule type" value="Genomic_DNA"/>
</dbReference>